<dbReference type="PANTHER" id="PTHR12385:SF88">
    <property type="entry name" value="CHOLINE TRANSPORTER-LIKE PROTEIN CTL1"/>
    <property type="match status" value="1"/>
</dbReference>
<feature type="compositionally biased region" description="Polar residues" evidence="7">
    <location>
        <begin position="1"/>
        <end position="12"/>
    </location>
</feature>
<feature type="transmembrane region" description="Helical" evidence="6">
    <location>
        <begin position="585"/>
        <end position="607"/>
    </location>
</feature>
<keyword evidence="4 6" id="KW-1133">Transmembrane helix</keyword>
<feature type="compositionally biased region" description="Low complexity" evidence="7">
    <location>
        <begin position="171"/>
        <end position="180"/>
    </location>
</feature>
<feature type="transmembrane region" description="Helical" evidence="6">
    <location>
        <begin position="525"/>
        <end position="546"/>
    </location>
</feature>
<accession>A0A2S5B493</accession>
<keyword evidence="3 6" id="KW-0812">Transmembrane</keyword>
<feature type="transmembrane region" description="Helical" evidence="6">
    <location>
        <begin position="489"/>
        <end position="513"/>
    </location>
</feature>
<feature type="region of interest" description="Disordered" evidence="7">
    <location>
        <begin position="171"/>
        <end position="198"/>
    </location>
</feature>
<dbReference type="OrthoDB" id="420519at2759"/>
<evidence type="ECO:0000256" key="7">
    <source>
        <dbReference type="SAM" id="MobiDB-lite"/>
    </source>
</evidence>
<organism evidence="8 9">
    <name type="scientific">Rhodotorula taiwanensis</name>
    <dbReference type="NCBI Taxonomy" id="741276"/>
    <lineage>
        <taxon>Eukaryota</taxon>
        <taxon>Fungi</taxon>
        <taxon>Dikarya</taxon>
        <taxon>Basidiomycota</taxon>
        <taxon>Pucciniomycotina</taxon>
        <taxon>Microbotryomycetes</taxon>
        <taxon>Sporidiobolales</taxon>
        <taxon>Sporidiobolaceae</taxon>
        <taxon>Rhodotorula</taxon>
    </lineage>
</organism>
<feature type="transmembrane region" description="Helical" evidence="6">
    <location>
        <begin position="226"/>
        <end position="245"/>
    </location>
</feature>
<feature type="transmembrane region" description="Helical" evidence="6">
    <location>
        <begin position="428"/>
        <end position="447"/>
    </location>
</feature>
<comment type="function">
    <text evidence="6">Probably involved in transport through the plasma membrane.</text>
</comment>
<dbReference type="PANTHER" id="PTHR12385">
    <property type="entry name" value="CHOLINE TRANSPORTER-LIKE (SLC FAMILY 44)"/>
    <property type="match status" value="1"/>
</dbReference>
<feature type="transmembrane region" description="Helical" evidence="6">
    <location>
        <begin position="350"/>
        <end position="367"/>
    </location>
</feature>
<keyword evidence="9" id="KW-1185">Reference proteome</keyword>
<keyword evidence="5 6" id="KW-0472">Membrane</keyword>
<evidence type="ECO:0000256" key="5">
    <source>
        <dbReference type="ARBA" id="ARBA00023136"/>
    </source>
</evidence>
<protein>
    <recommendedName>
        <fullName evidence="6">Protein PNS1</fullName>
    </recommendedName>
</protein>
<feature type="transmembrane region" description="Helical" evidence="6">
    <location>
        <begin position="395"/>
        <end position="422"/>
    </location>
</feature>
<dbReference type="STRING" id="741276.A0A2S5B493"/>
<dbReference type="GO" id="GO:0005886">
    <property type="term" value="C:plasma membrane"/>
    <property type="evidence" value="ECO:0007669"/>
    <property type="project" value="UniProtKB-SubCell"/>
</dbReference>
<evidence type="ECO:0000313" key="8">
    <source>
        <dbReference type="EMBL" id="POY71602.1"/>
    </source>
</evidence>
<feature type="transmembrane region" description="Helical" evidence="6">
    <location>
        <begin position="619"/>
        <end position="636"/>
    </location>
</feature>
<evidence type="ECO:0000256" key="3">
    <source>
        <dbReference type="ARBA" id="ARBA00022692"/>
    </source>
</evidence>
<dbReference type="AlphaFoldDB" id="A0A2S5B493"/>
<sequence length="686" mass="72850">MSFVSNVFNSTVQDDRTLDQSAPPQSSHEKRHHHGATASSRFHSSYEAGISLPGDQERRAGAVRGDRSFPSSSDDDDDDDERNDLLLLNDDRALPGSVLPAFVTRLTGGAGTRGGRGWRAYESIVPGASRAAAAGTASHVVFEHAPHDDDEFDSEEGEEEPVPGAFVDAAAAAKSTAAAAESQKRPSPAPAPPPQVLHVYPVPGPTEQFESGGGQQIVFYRDAGWIVAYGVSLLAVIALALQAWWTSPPPPPSSSSLPTSSPSRAAGTAVHSLVYATLPNLIALAFVSAVAGLATVLYLSTIRRLLPALLSGAVVAGPALCLTTACLALYGSFGTDGVAVDRGWQVGVRWFAVACCAMAVVCGRGVYARQKELQRAVNVGQLACQTVIDHPSLRLFVFCLSALSVLVSFPFFALITTLLTYAPTSPRTASYGTAWVLLVYLWTLAIGRGLSHAVVGGCVGTWYFERDDQEYVGSVEVTRASIARATGPSLGTVIAASFFVAVFSTLATVLRSLRRVLQSSRLPSFLSPLTSLAPVFAVLAGWAAFFNSYALSYAGMTGEGFWSASRETRELFRANRARNIQDTALLRLTLFITSSTWGLLTGLITFFVTSSHLSPSAGGYTPTLAVLCYAVPMYTLRLCHNLIGDAVDALFVCTHLDAENEVSHCPKAVEAFGTPESNDPYATLPF</sequence>
<evidence type="ECO:0000256" key="4">
    <source>
        <dbReference type="ARBA" id="ARBA00022989"/>
    </source>
</evidence>
<evidence type="ECO:0000256" key="1">
    <source>
        <dbReference type="ARBA" id="ARBA00004141"/>
    </source>
</evidence>
<evidence type="ECO:0000256" key="2">
    <source>
        <dbReference type="ARBA" id="ARBA00007168"/>
    </source>
</evidence>
<name>A0A2S5B493_9BASI</name>
<feature type="transmembrane region" description="Helical" evidence="6">
    <location>
        <begin position="306"/>
        <end position="330"/>
    </location>
</feature>
<dbReference type="InterPro" id="IPR007603">
    <property type="entry name" value="Choline_transptr-like"/>
</dbReference>
<dbReference type="GO" id="GO:0022857">
    <property type="term" value="F:transmembrane transporter activity"/>
    <property type="evidence" value="ECO:0007669"/>
    <property type="project" value="UniProtKB-UniRule"/>
</dbReference>
<feature type="compositionally biased region" description="Acidic residues" evidence="7">
    <location>
        <begin position="73"/>
        <end position="82"/>
    </location>
</feature>
<reference evidence="8 9" key="1">
    <citation type="journal article" date="2018" name="Front. Microbiol.">
        <title>Prospects for Fungal Bioremediation of Acidic Radioactive Waste Sites: Characterization and Genome Sequence of Rhodotorula taiwanensis MD1149.</title>
        <authorList>
            <person name="Tkavc R."/>
            <person name="Matrosova V.Y."/>
            <person name="Grichenko O.E."/>
            <person name="Gostincar C."/>
            <person name="Volpe R.P."/>
            <person name="Klimenkova P."/>
            <person name="Gaidamakova E.K."/>
            <person name="Zhou C.E."/>
            <person name="Stewart B.J."/>
            <person name="Lyman M.G."/>
            <person name="Malfatti S.A."/>
            <person name="Rubinfeld B."/>
            <person name="Courtot M."/>
            <person name="Singh J."/>
            <person name="Dalgard C.L."/>
            <person name="Hamilton T."/>
            <person name="Frey K.G."/>
            <person name="Gunde-Cimerman N."/>
            <person name="Dugan L."/>
            <person name="Daly M.J."/>
        </authorList>
    </citation>
    <scope>NUCLEOTIDE SEQUENCE [LARGE SCALE GENOMIC DNA]</scope>
    <source>
        <strain evidence="8 9">MD1149</strain>
    </source>
</reference>
<evidence type="ECO:0000313" key="9">
    <source>
        <dbReference type="Proteomes" id="UP000237144"/>
    </source>
</evidence>
<feature type="compositionally biased region" description="Basic and acidic residues" evidence="7">
    <location>
        <begin position="55"/>
        <end position="67"/>
    </location>
</feature>
<dbReference type="Proteomes" id="UP000237144">
    <property type="component" value="Unassembled WGS sequence"/>
</dbReference>
<feature type="region of interest" description="Disordered" evidence="7">
    <location>
        <begin position="1"/>
        <end position="83"/>
    </location>
</feature>
<dbReference type="EMBL" id="PJQD01000076">
    <property type="protein sequence ID" value="POY71602.1"/>
    <property type="molecule type" value="Genomic_DNA"/>
</dbReference>
<gene>
    <name evidence="8" type="ORF">BMF94_5387</name>
</gene>
<comment type="caution">
    <text evidence="8">The sequence shown here is derived from an EMBL/GenBank/DDBJ whole genome shotgun (WGS) entry which is preliminary data.</text>
</comment>
<proteinExistence type="inferred from homology"/>
<dbReference type="Pfam" id="PF04515">
    <property type="entry name" value="Choline_transpo"/>
    <property type="match status" value="1"/>
</dbReference>
<feature type="transmembrane region" description="Helical" evidence="6">
    <location>
        <begin position="281"/>
        <end position="299"/>
    </location>
</feature>
<comment type="subcellular location">
    <subcellularLocation>
        <location evidence="6">Cell membrane</location>
        <topology evidence="6">Multi-pass membrane protein</topology>
    </subcellularLocation>
    <subcellularLocation>
        <location evidence="1">Membrane</location>
        <topology evidence="1">Multi-pass membrane protein</topology>
    </subcellularLocation>
</comment>
<evidence type="ECO:0000256" key="6">
    <source>
        <dbReference type="RuleBase" id="RU368066"/>
    </source>
</evidence>
<comment type="similarity">
    <text evidence="2 6">Belongs to the CTL (choline transporter-like) family.</text>
</comment>